<dbReference type="AlphaFoldDB" id="A0A915KPW7"/>
<dbReference type="Proteomes" id="UP000887565">
    <property type="component" value="Unplaced"/>
</dbReference>
<keyword evidence="2" id="KW-1185">Reference proteome</keyword>
<accession>A0A915KPW7</accession>
<proteinExistence type="predicted"/>
<feature type="region of interest" description="Disordered" evidence="1">
    <location>
        <begin position="28"/>
        <end position="63"/>
    </location>
</feature>
<dbReference type="WBParaSite" id="nRc.2.0.1.t40115-RA">
    <property type="protein sequence ID" value="nRc.2.0.1.t40115-RA"/>
    <property type="gene ID" value="nRc.2.0.1.g40115"/>
</dbReference>
<name>A0A915KPW7_ROMCU</name>
<feature type="compositionally biased region" description="Polar residues" evidence="1">
    <location>
        <begin position="28"/>
        <end position="42"/>
    </location>
</feature>
<protein>
    <submittedName>
        <fullName evidence="3">Uncharacterized protein</fullName>
    </submittedName>
</protein>
<evidence type="ECO:0000313" key="2">
    <source>
        <dbReference type="Proteomes" id="UP000887565"/>
    </source>
</evidence>
<sequence>MDYTPLAPKAISKASTICIRKCGRNASLDGSTSTQVPPSSTIAPPPNLGAQPVPGKVSDTATTKDASTPAISQILLPLNAGQPEIDPNIYCADSTEFFINLDPALALATTIAPAWDHRSSLAIANANKVQNFRLEACDALVQLNMAIARIINNVPTVQTIDQIIGAISNQFQA</sequence>
<evidence type="ECO:0000256" key="1">
    <source>
        <dbReference type="SAM" id="MobiDB-lite"/>
    </source>
</evidence>
<organism evidence="2 3">
    <name type="scientific">Romanomermis culicivorax</name>
    <name type="common">Nematode worm</name>
    <dbReference type="NCBI Taxonomy" id="13658"/>
    <lineage>
        <taxon>Eukaryota</taxon>
        <taxon>Metazoa</taxon>
        <taxon>Ecdysozoa</taxon>
        <taxon>Nematoda</taxon>
        <taxon>Enoplea</taxon>
        <taxon>Dorylaimia</taxon>
        <taxon>Mermithida</taxon>
        <taxon>Mermithoidea</taxon>
        <taxon>Mermithidae</taxon>
        <taxon>Romanomermis</taxon>
    </lineage>
</organism>
<reference evidence="3" key="1">
    <citation type="submission" date="2022-11" db="UniProtKB">
        <authorList>
            <consortium name="WormBaseParasite"/>
        </authorList>
    </citation>
    <scope>IDENTIFICATION</scope>
</reference>
<evidence type="ECO:0000313" key="3">
    <source>
        <dbReference type="WBParaSite" id="nRc.2.0.1.t40115-RA"/>
    </source>
</evidence>